<comment type="caution">
    <text evidence="1">The sequence shown here is derived from an EMBL/GenBank/DDBJ whole genome shotgun (WGS) entry which is preliminary data.</text>
</comment>
<evidence type="ECO:0000313" key="2">
    <source>
        <dbReference type="Proteomes" id="UP000181790"/>
    </source>
</evidence>
<evidence type="ECO:0000313" key="1">
    <source>
        <dbReference type="EMBL" id="OIN55861.1"/>
    </source>
</evidence>
<accession>A0A1S2VAW6</accession>
<gene>
    <name evidence="1" type="ORF">BLX24_27795</name>
</gene>
<dbReference type="AlphaFoldDB" id="A0A1S2VAW6"/>
<proteinExistence type="predicted"/>
<sequence length="80" mass="9064">MKCPKCDGRGWRRNPKWTGGGCDVYPISYPCRYCGESGYVIGNVRDVLNYLKGMEARAERSGDKRTSAELKRCISIIEKN</sequence>
<dbReference type="Proteomes" id="UP000181790">
    <property type="component" value="Unassembled WGS sequence"/>
</dbReference>
<name>A0A1S2VAW6_9BACT</name>
<protein>
    <submittedName>
        <fullName evidence="1">Uncharacterized protein</fullName>
    </submittedName>
</protein>
<reference evidence="1 2" key="1">
    <citation type="submission" date="2016-10" db="EMBL/GenBank/DDBJ databases">
        <title>Arsenicibacter rosenii gen. nov., sp. nov., an efficient arsenic-methylating bacterium isolated from an arsenic-contaminated paddy soil.</title>
        <authorList>
            <person name="Huang K."/>
        </authorList>
    </citation>
    <scope>NUCLEOTIDE SEQUENCE [LARGE SCALE GENOMIC DNA]</scope>
    <source>
        <strain evidence="1 2">SM-1</strain>
    </source>
</reference>
<keyword evidence="2" id="KW-1185">Reference proteome</keyword>
<dbReference type="EMBL" id="MORL01000033">
    <property type="protein sequence ID" value="OIN55861.1"/>
    <property type="molecule type" value="Genomic_DNA"/>
</dbReference>
<organism evidence="1 2">
    <name type="scientific">Arsenicibacter rosenii</name>
    <dbReference type="NCBI Taxonomy" id="1750698"/>
    <lineage>
        <taxon>Bacteria</taxon>
        <taxon>Pseudomonadati</taxon>
        <taxon>Bacteroidota</taxon>
        <taxon>Cytophagia</taxon>
        <taxon>Cytophagales</taxon>
        <taxon>Spirosomataceae</taxon>
        <taxon>Arsenicibacter</taxon>
    </lineage>
</organism>